<dbReference type="AlphaFoldDB" id="A0A1V4BSD6"/>
<dbReference type="Proteomes" id="UP000189835">
    <property type="component" value="Unassembled WGS sequence"/>
</dbReference>
<proteinExistence type="predicted"/>
<accession>A0A1V4BSD6</accession>
<reference evidence="1 2" key="1">
    <citation type="submission" date="2017-02" db="EMBL/GenBank/DDBJ databases">
        <title>Genome sequence of Microcystis aeruginosa KW.</title>
        <authorList>
            <person name="Oh H.-M."/>
            <person name="Ahn C.-Y."/>
            <person name="Jeong H."/>
            <person name="Srivastava A."/>
            <person name="Lee H.-G."/>
            <person name="Kang S.-R."/>
        </authorList>
    </citation>
    <scope>NUCLEOTIDE SEQUENCE [LARGE SCALE GENOMIC DNA]</scope>
    <source>
        <strain evidence="1 2">KW</strain>
    </source>
</reference>
<comment type="caution">
    <text evidence="1">The sequence shown here is derived from an EMBL/GenBank/DDBJ whole genome shotgun (WGS) entry which is preliminary data.</text>
</comment>
<protein>
    <submittedName>
        <fullName evidence="1">Uncharacterized protein</fullName>
    </submittedName>
</protein>
<gene>
    <name evidence="1" type="ORF">B1L04_15040</name>
</gene>
<name>A0A1V4BSD6_MICAE</name>
<dbReference type="EMBL" id="MVGR01000004">
    <property type="protein sequence ID" value="OPF17337.1"/>
    <property type="molecule type" value="Genomic_DNA"/>
</dbReference>
<evidence type="ECO:0000313" key="2">
    <source>
        <dbReference type="Proteomes" id="UP000189835"/>
    </source>
</evidence>
<evidence type="ECO:0000313" key="1">
    <source>
        <dbReference type="EMBL" id="OPF17337.1"/>
    </source>
</evidence>
<organism evidence="1 2">
    <name type="scientific">Microcystis aeruginosa KW</name>
    <dbReference type="NCBI Taxonomy" id="1960155"/>
    <lineage>
        <taxon>Bacteria</taxon>
        <taxon>Bacillati</taxon>
        <taxon>Cyanobacteriota</taxon>
        <taxon>Cyanophyceae</taxon>
        <taxon>Oscillatoriophycideae</taxon>
        <taxon>Chroococcales</taxon>
        <taxon>Microcystaceae</taxon>
        <taxon>Microcystis</taxon>
    </lineage>
</organism>
<sequence length="64" mass="7070">MFPMGIIQTENPNDGTVEDIELGIPLGQAEKVYGKATLPLCNYIFSLDLQGSQKSAEIKYPREP</sequence>